<keyword evidence="1" id="KW-0732">Signal</keyword>
<reference evidence="2 3" key="1">
    <citation type="submission" date="2016-10" db="EMBL/GenBank/DDBJ databases">
        <authorList>
            <person name="de Groot N.N."/>
        </authorList>
    </citation>
    <scope>NUCLEOTIDE SEQUENCE [LARGE SCALE GENOMIC DNA]</scope>
    <source>
        <strain evidence="2 3">DSM 21001</strain>
    </source>
</reference>
<evidence type="ECO:0000256" key="1">
    <source>
        <dbReference type="SAM" id="SignalP"/>
    </source>
</evidence>
<gene>
    <name evidence="2" type="ORF">SAMN05421771_1964</name>
</gene>
<protein>
    <submittedName>
        <fullName evidence="2">Uncharacterized protein</fullName>
    </submittedName>
</protein>
<sequence>MRPFSLLAVFALPYAVWAQEAAPVVIPSGTPFAVTIQKNAKMKKDEVVRGELVYAVYDHDRLVLPAKTVVTGSVVELTADHTRRVHARLRGDFTPFHVPVVRFSSVTMADGRTLPLVTGTATNGAPVYRLVAPPPRKGGFIAQQLGQVKDAAKDRIKVVTGPDKGDRLVQFLYSQLPYHPERIAKNTAWTVETAEPLALPVKAEAVPQPGVVAPDASPKTWIVQAYLEDPMSSETSKAGETIRAVVAEPILNGDGSVAVPQGAVLTGAVTAAKPARSFGRVGELRFSFRELTLPGASPMAVQAQVTGADGAEDMAMNSEGEVKPKPKDKIAVPLILIGLAFRPLDRDNGRHMLRKDAAGSNAVGVIGFVVGTAAKQPNLAAGIGFYGAAISVYERWLRKGKPVAFTKDTRVVIQTTGRRSAAMKPTVQ</sequence>
<evidence type="ECO:0000313" key="2">
    <source>
        <dbReference type="EMBL" id="SFS11433.1"/>
    </source>
</evidence>
<dbReference type="Proteomes" id="UP000199024">
    <property type="component" value="Unassembled WGS sequence"/>
</dbReference>
<organism evidence="2 3">
    <name type="scientific">Granulicella pectinivorans</name>
    <dbReference type="NCBI Taxonomy" id="474950"/>
    <lineage>
        <taxon>Bacteria</taxon>
        <taxon>Pseudomonadati</taxon>
        <taxon>Acidobacteriota</taxon>
        <taxon>Terriglobia</taxon>
        <taxon>Terriglobales</taxon>
        <taxon>Acidobacteriaceae</taxon>
        <taxon>Granulicella</taxon>
    </lineage>
</organism>
<keyword evidence="3" id="KW-1185">Reference proteome</keyword>
<name>A0A1I6M734_9BACT</name>
<dbReference type="EMBL" id="FOZL01000001">
    <property type="protein sequence ID" value="SFS11433.1"/>
    <property type="molecule type" value="Genomic_DNA"/>
</dbReference>
<feature type="chain" id="PRO_5011522085" evidence="1">
    <location>
        <begin position="19"/>
        <end position="428"/>
    </location>
</feature>
<accession>A0A1I6M734</accession>
<dbReference type="STRING" id="474950.SAMN05421771_1964"/>
<proteinExistence type="predicted"/>
<evidence type="ECO:0000313" key="3">
    <source>
        <dbReference type="Proteomes" id="UP000199024"/>
    </source>
</evidence>
<dbReference type="AlphaFoldDB" id="A0A1I6M734"/>
<feature type="signal peptide" evidence="1">
    <location>
        <begin position="1"/>
        <end position="18"/>
    </location>
</feature>